<proteinExistence type="predicted"/>
<evidence type="ECO:0000313" key="9">
    <source>
        <dbReference type="Proteomes" id="UP000034617"/>
    </source>
</evidence>
<comment type="caution">
    <text evidence="8">The sequence shown here is derived from an EMBL/GenBank/DDBJ whole genome shotgun (WGS) entry which is preliminary data.</text>
</comment>
<evidence type="ECO:0000256" key="5">
    <source>
        <dbReference type="ARBA" id="ARBA00023284"/>
    </source>
</evidence>
<feature type="region of interest" description="Disordered" evidence="6">
    <location>
        <begin position="13"/>
        <end position="46"/>
    </location>
</feature>
<evidence type="ECO:0000256" key="4">
    <source>
        <dbReference type="ARBA" id="ARBA00023157"/>
    </source>
</evidence>
<dbReference type="PRINTS" id="PR00469">
    <property type="entry name" value="PNDRDTASEII"/>
</dbReference>
<dbReference type="PATRIC" id="fig|1618447.3.peg.499"/>
<sequence>MVTDVVNSVISTPIQSGEKSLPRRQAGQRDPSSVSQRTRDDKQRGNTFLIRGQDKTYEARTVIIATGASAKTLGIPSEEKFRGKGVSYCATCDGFFFKGKHVAVLGGGDTAMEEATFLTRFADKVTIIHRREEFRASPIMVEEAKKDSKIRFLLNKEVVEFYGDGVLRGVRLRDKTNGTNMTNTTEDVELDGVFVAIGHVPATEFLKGFVEMDEKGYIRFQNSESRIQNSNNASTATSIPGIFAAGDCMDSRYRQAIVAAGMGCMAGMDVEKYLS</sequence>
<keyword evidence="4" id="KW-1015">Disulfide bond</keyword>
<dbReference type="InterPro" id="IPR036188">
    <property type="entry name" value="FAD/NAD-bd_sf"/>
</dbReference>
<evidence type="ECO:0000256" key="2">
    <source>
        <dbReference type="ARBA" id="ARBA00022827"/>
    </source>
</evidence>
<dbReference type="AlphaFoldDB" id="A0A0G1GSU1"/>
<dbReference type="SUPFAM" id="SSF51905">
    <property type="entry name" value="FAD/NAD(P)-binding domain"/>
    <property type="match status" value="1"/>
</dbReference>
<dbReference type="Pfam" id="PF07992">
    <property type="entry name" value="Pyr_redox_2"/>
    <property type="match status" value="1"/>
</dbReference>
<dbReference type="InterPro" id="IPR050097">
    <property type="entry name" value="Ferredoxin-NADP_redctase_2"/>
</dbReference>
<evidence type="ECO:0000256" key="1">
    <source>
        <dbReference type="ARBA" id="ARBA00022630"/>
    </source>
</evidence>
<evidence type="ECO:0000259" key="7">
    <source>
        <dbReference type="Pfam" id="PF07992"/>
    </source>
</evidence>
<feature type="domain" description="FAD/NAD(P)-binding" evidence="7">
    <location>
        <begin position="45"/>
        <end position="263"/>
    </location>
</feature>
<dbReference type="PROSITE" id="PS00573">
    <property type="entry name" value="PYRIDINE_REDOX_2"/>
    <property type="match status" value="1"/>
</dbReference>
<dbReference type="PRINTS" id="PR00368">
    <property type="entry name" value="FADPNR"/>
</dbReference>
<dbReference type="EMBL" id="LCHM01000013">
    <property type="protein sequence ID" value="KKT38136.1"/>
    <property type="molecule type" value="Genomic_DNA"/>
</dbReference>
<keyword evidence="3" id="KW-0560">Oxidoreductase</keyword>
<dbReference type="Proteomes" id="UP000034617">
    <property type="component" value="Unassembled WGS sequence"/>
</dbReference>
<dbReference type="Gene3D" id="3.50.50.60">
    <property type="entry name" value="FAD/NAD(P)-binding domain"/>
    <property type="match status" value="2"/>
</dbReference>
<keyword evidence="2" id="KW-0274">FAD</keyword>
<evidence type="ECO:0000256" key="6">
    <source>
        <dbReference type="SAM" id="MobiDB-lite"/>
    </source>
</evidence>
<dbReference type="InterPro" id="IPR023753">
    <property type="entry name" value="FAD/NAD-binding_dom"/>
</dbReference>
<evidence type="ECO:0000256" key="3">
    <source>
        <dbReference type="ARBA" id="ARBA00023002"/>
    </source>
</evidence>
<reference evidence="8 9" key="1">
    <citation type="journal article" date="2015" name="Nature">
        <title>rRNA introns, odd ribosomes, and small enigmatic genomes across a large radiation of phyla.</title>
        <authorList>
            <person name="Brown C.T."/>
            <person name="Hug L.A."/>
            <person name="Thomas B.C."/>
            <person name="Sharon I."/>
            <person name="Castelle C.J."/>
            <person name="Singh A."/>
            <person name="Wilkins M.J."/>
            <person name="Williams K.H."/>
            <person name="Banfield J.F."/>
        </authorList>
    </citation>
    <scope>NUCLEOTIDE SEQUENCE [LARGE SCALE GENOMIC DNA]</scope>
</reference>
<evidence type="ECO:0000313" key="8">
    <source>
        <dbReference type="EMBL" id="KKT38136.1"/>
    </source>
</evidence>
<protein>
    <submittedName>
        <fullName evidence="8">Thioredoxin reductase</fullName>
    </submittedName>
</protein>
<accession>A0A0G1GSU1</accession>
<dbReference type="InterPro" id="IPR008255">
    <property type="entry name" value="Pyr_nucl-diS_OxRdtase_2_AS"/>
</dbReference>
<keyword evidence="5" id="KW-0676">Redox-active center</keyword>
<keyword evidence="1" id="KW-0285">Flavoprotein</keyword>
<organism evidence="8 9">
    <name type="scientific">Candidatus Gottesmanbacteria bacterium GW2011_GWB1_44_11c</name>
    <dbReference type="NCBI Taxonomy" id="1618447"/>
    <lineage>
        <taxon>Bacteria</taxon>
        <taxon>Candidatus Gottesmaniibacteriota</taxon>
    </lineage>
</organism>
<name>A0A0G1GSU1_9BACT</name>
<dbReference type="PANTHER" id="PTHR48105">
    <property type="entry name" value="THIOREDOXIN REDUCTASE 1-RELATED-RELATED"/>
    <property type="match status" value="1"/>
</dbReference>
<dbReference type="GO" id="GO:0016668">
    <property type="term" value="F:oxidoreductase activity, acting on a sulfur group of donors, NAD(P) as acceptor"/>
    <property type="evidence" value="ECO:0007669"/>
    <property type="project" value="UniProtKB-ARBA"/>
</dbReference>
<gene>
    <name evidence="8" type="ORF">UW22_C0013G0023</name>
</gene>